<gene>
    <name evidence="3" type="ORF">BU072_00790</name>
</gene>
<dbReference type="InterPro" id="IPR045572">
    <property type="entry name" value="RE_endonuc_C"/>
</dbReference>
<accession>A0A2T4PXD0</accession>
<feature type="domain" description="Type III restriction enzyme C-terminal endonuclease" evidence="2">
    <location>
        <begin position="881"/>
        <end position="983"/>
    </location>
</feature>
<evidence type="ECO:0000259" key="2">
    <source>
        <dbReference type="Pfam" id="PF19778"/>
    </source>
</evidence>
<keyword evidence="3" id="KW-0255">Endonuclease</keyword>
<comment type="caution">
    <text evidence="3">The sequence shown here is derived from an EMBL/GenBank/DDBJ whole genome shotgun (WGS) entry which is preliminary data.</text>
</comment>
<dbReference type="Pfam" id="PF19778">
    <property type="entry name" value="RE_endonuc"/>
    <property type="match status" value="1"/>
</dbReference>
<evidence type="ECO:0000259" key="1">
    <source>
        <dbReference type="Pfam" id="PF04851"/>
    </source>
</evidence>
<dbReference type="Proteomes" id="UP000241209">
    <property type="component" value="Unassembled WGS sequence"/>
</dbReference>
<dbReference type="GO" id="GO:0005524">
    <property type="term" value="F:ATP binding"/>
    <property type="evidence" value="ECO:0007669"/>
    <property type="project" value="InterPro"/>
</dbReference>
<organism evidence="3 4">
    <name type="scientific">Mammaliicoccus vitulinus</name>
    <dbReference type="NCBI Taxonomy" id="71237"/>
    <lineage>
        <taxon>Bacteria</taxon>
        <taxon>Bacillati</taxon>
        <taxon>Bacillota</taxon>
        <taxon>Bacilli</taxon>
        <taxon>Bacillales</taxon>
        <taxon>Staphylococcaceae</taxon>
        <taxon>Mammaliicoccus</taxon>
    </lineage>
</organism>
<dbReference type="GO" id="GO:0015668">
    <property type="term" value="F:type III site-specific deoxyribonuclease activity"/>
    <property type="evidence" value="ECO:0007669"/>
    <property type="project" value="InterPro"/>
</dbReference>
<keyword evidence="3" id="KW-0540">Nuclease</keyword>
<dbReference type="InterPro" id="IPR006935">
    <property type="entry name" value="Helicase/UvrB_N"/>
</dbReference>
<protein>
    <submittedName>
        <fullName evidence="3">Restriction endonuclease subunit R</fullName>
    </submittedName>
</protein>
<reference evidence="3 4" key="1">
    <citation type="journal article" date="2016" name="Front. Microbiol.">
        <title>Comprehensive Phylogenetic Analysis of Bovine Non-aureus Staphylococci Species Based on Whole-Genome Sequencing.</title>
        <authorList>
            <person name="Naushad S."/>
            <person name="Barkema H.W."/>
            <person name="Luby C."/>
            <person name="Condas L.A."/>
            <person name="Nobrega D.B."/>
            <person name="Carson D.A."/>
            <person name="De Buck J."/>
        </authorList>
    </citation>
    <scope>NUCLEOTIDE SEQUENCE [LARGE SCALE GENOMIC DNA]</scope>
    <source>
        <strain evidence="3 4">SNUC 2204</strain>
    </source>
</reference>
<dbReference type="Pfam" id="PF04851">
    <property type="entry name" value="ResIII"/>
    <property type="match status" value="1"/>
</dbReference>
<feature type="domain" description="Helicase/UvrB N-terminal" evidence="1">
    <location>
        <begin position="10"/>
        <end position="252"/>
    </location>
</feature>
<sequence>MKIQFDELNYQQDAINSVLRVFEGHEINQSLFTISDKRTQGSLFGEHGVGNKVIKNYERMLKNVNQIQIDNGIPISDLIPSPFPQFNIEMETGTGKTFVYLKSILELNKAYGFTKFVIVVPSVAIKEGVMKTIEMTKDYFKTQMNSVIYNSFMYNSSKLDEVRNFAESNNIEIMVINIQAFSKGKKNNDNMNIIYRDDMDKLNGIRPIDLIAETNPIVIIDEPQSVDNTENAKKAIEALNPSVSFRYSATHKNTEYPLLYRLGPVEAYQHELVKQIEVAGIKNDVDGNEAYIKLLNVKSNKTTITASVEMYVSSKGNIDKKEIKLKQGDDLYLKSKRISTYEKVGFVQEISAEPGNEYIEFSGEPSIIRLSQSNENDRQIKRGQIRKTIEEHLDKELKLNSQGIKVLSLFFIDKVEKYRSYDENKNMVKEEYAQIFEAEYNKLIKKEKYKSLIDRHIPAEEVHDGYFSVDGKGIPKNTKGDTAADESTYKIIMKDKEQLLTMYNAEKGKTDKANKLRFIFSHSALKEGWDNPNVFQICTLIETKDTITKRQKIGRGLRIAVNQEGQRVPGFETNTLTVMANESYEDFANGLQREYEEEGMKFGIFEENSFSSIVIGTNDLGEKIPLGTAKSKILIKFMKENKYIDSKGKGSLKLAEAIEKDELELPEEILNINEKMKDSITDFVKNIFDTNKVDIKNKDERVSIKVRKELLSGPFLEIWDKIKYKTKYVISFDSDAFIHTASAKLREELSVKIAKLEYQKVNIVTDQSGVRTINETSTGFEASEEEYTEAPDIISYLQNETKLTRKTLIRILSNSETLRDFRRNPQMYMMETARIINSAKKNAIVDGVKYERNNEEYEQSLFLTDELSSYTTNALKVNDNRSLYDHIIYDSTVEKEFAIECEKDENVKFYIKLPSWFKVKTPLGPYNPDWAVLLEKFGKEKLYFIVETKGSIASEDLRPTELSKIKCGKKHFDAIDTGIDFVKETSLKNIY</sequence>
<proteinExistence type="predicted"/>
<keyword evidence="3" id="KW-0378">Hydrolase</keyword>
<dbReference type="AlphaFoldDB" id="A0A2T4PXD0"/>
<dbReference type="GO" id="GO:0003677">
    <property type="term" value="F:DNA binding"/>
    <property type="evidence" value="ECO:0007669"/>
    <property type="project" value="InterPro"/>
</dbReference>
<dbReference type="EMBL" id="PZFK01000001">
    <property type="protein sequence ID" value="PTI31165.1"/>
    <property type="molecule type" value="Genomic_DNA"/>
</dbReference>
<name>A0A2T4PXD0_9STAP</name>
<evidence type="ECO:0000313" key="3">
    <source>
        <dbReference type="EMBL" id="PTI31165.1"/>
    </source>
</evidence>
<dbReference type="Gene3D" id="3.40.50.300">
    <property type="entry name" value="P-loop containing nucleotide triphosphate hydrolases"/>
    <property type="match status" value="1"/>
</dbReference>
<dbReference type="RefSeq" id="WP_107556524.1">
    <property type="nucleotide sequence ID" value="NZ_PZFK01000001.1"/>
</dbReference>
<evidence type="ECO:0000313" key="4">
    <source>
        <dbReference type="Proteomes" id="UP000241209"/>
    </source>
</evidence>
<dbReference type="InterPro" id="IPR027417">
    <property type="entry name" value="P-loop_NTPase"/>
</dbReference>
<dbReference type="SUPFAM" id="SSF52540">
    <property type="entry name" value="P-loop containing nucleoside triphosphate hydrolases"/>
    <property type="match status" value="2"/>
</dbReference>